<feature type="signal peptide" evidence="1">
    <location>
        <begin position="1"/>
        <end position="26"/>
    </location>
</feature>
<dbReference type="Proteomes" id="UP001239909">
    <property type="component" value="Unassembled WGS sequence"/>
</dbReference>
<sequence>MARPLLNLLAIALALAALLIAPAAGAFCGFYAARGDARLFNDASKVVMVRDEDRTVITMVSDFAGEAREFAMVVPAPEVLAREQIRVVEAAIIDHLDAYTAPRLVEYFDPDPCLPLPLPSSCPNCMSVSDSAPPAVEDSLGVTVEAEYTVGEYDIAILSAAESDGLVTWLDRNGYAMPENAGPVLAGYIDMGMKFFVARVNLAEHAAAGGGVLRPLQIAFESDDFMLPIRLGMVNARGLQDLILLTLTRTGRVETENYAVSRMPTGQEIPVYVRDRFGETYKAIFAEAVRREGGAAVMLEYAWDMAWCDPCAADPLSQHELQELGVSWAGAGAAPDVFVTRLHARYDAARFPEDLRLRVTSERENFQGRYVLRHPFTAAASCPAGRNYQAGLAGRFEREAALLAGLTGWKLDAIRNEMRAAGITPDGDAWWERLWPR</sequence>
<dbReference type="EMBL" id="BSYI01000039">
    <property type="protein sequence ID" value="GMG84635.1"/>
    <property type="molecule type" value="Genomic_DNA"/>
</dbReference>
<keyword evidence="1" id="KW-0732">Signal</keyword>
<protein>
    <submittedName>
        <fullName evidence="2">DUF2330 domain-containing protein</fullName>
    </submittedName>
</protein>
<keyword evidence="3" id="KW-1185">Reference proteome</keyword>
<gene>
    <name evidence="2" type="ORF">LNKW23_38510</name>
</gene>
<evidence type="ECO:0000256" key="1">
    <source>
        <dbReference type="SAM" id="SignalP"/>
    </source>
</evidence>
<comment type="caution">
    <text evidence="2">The sequence shown here is derived from an EMBL/GenBank/DDBJ whole genome shotgun (WGS) entry which is preliminary data.</text>
</comment>
<dbReference type="Pfam" id="PF10092">
    <property type="entry name" value="DUF2330"/>
    <property type="match status" value="1"/>
</dbReference>
<evidence type="ECO:0000313" key="3">
    <source>
        <dbReference type="Proteomes" id="UP001239909"/>
    </source>
</evidence>
<accession>A0ABQ6LQ56</accession>
<evidence type="ECO:0000313" key="2">
    <source>
        <dbReference type="EMBL" id="GMG84635.1"/>
    </source>
</evidence>
<organism evidence="2 3">
    <name type="scientific">Paralimibaculum aggregatum</name>
    <dbReference type="NCBI Taxonomy" id="3036245"/>
    <lineage>
        <taxon>Bacteria</taxon>
        <taxon>Pseudomonadati</taxon>
        <taxon>Pseudomonadota</taxon>
        <taxon>Alphaproteobacteria</taxon>
        <taxon>Rhodobacterales</taxon>
        <taxon>Paracoccaceae</taxon>
        <taxon>Paralimibaculum</taxon>
    </lineage>
</organism>
<proteinExistence type="predicted"/>
<feature type="chain" id="PRO_5045793436" evidence="1">
    <location>
        <begin position="27"/>
        <end position="437"/>
    </location>
</feature>
<name>A0ABQ6LQ56_9RHOB</name>
<dbReference type="RefSeq" id="WP_285673717.1">
    <property type="nucleotide sequence ID" value="NZ_BSYI01000039.1"/>
</dbReference>
<reference evidence="2 3" key="1">
    <citation type="submission" date="2023-04" db="EMBL/GenBank/DDBJ databases">
        <title>Marinoamorphus aggregata gen. nov., sp. Nov., isolate from tissue of brittle star Ophioplocus japonicus.</title>
        <authorList>
            <person name="Kawano K."/>
            <person name="Sawayama S."/>
            <person name="Nakagawa S."/>
        </authorList>
    </citation>
    <scope>NUCLEOTIDE SEQUENCE [LARGE SCALE GENOMIC DNA]</scope>
    <source>
        <strain evidence="2 3">NKW23</strain>
    </source>
</reference>
<dbReference type="InterPro" id="IPR019283">
    <property type="entry name" value="DUF2330"/>
</dbReference>